<evidence type="ECO:0000256" key="1">
    <source>
        <dbReference type="ARBA" id="ARBA00023125"/>
    </source>
</evidence>
<comment type="subunit">
    <text evidence="2">Homodimer.</text>
</comment>
<dbReference type="InterPro" id="IPR004401">
    <property type="entry name" value="YbaB/EbfC"/>
</dbReference>
<dbReference type="Pfam" id="PF02575">
    <property type="entry name" value="YbaB_DNA_bd"/>
    <property type="match status" value="1"/>
</dbReference>
<dbReference type="EMBL" id="JABMKT010000030">
    <property type="protein sequence ID" value="NYV28277.1"/>
    <property type="molecule type" value="Genomic_DNA"/>
</dbReference>
<dbReference type="GO" id="GO:0003677">
    <property type="term" value="F:DNA binding"/>
    <property type="evidence" value="ECO:0007669"/>
    <property type="project" value="UniProtKB-UniRule"/>
</dbReference>
<evidence type="ECO:0000256" key="2">
    <source>
        <dbReference type="HAMAP-Rule" id="MF_00274"/>
    </source>
</evidence>
<keyword evidence="2" id="KW-0963">Cytoplasm</keyword>
<dbReference type="PANTHER" id="PTHR33449">
    <property type="entry name" value="NUCLEOID-ASSOCIATED PROTEIN YBAB"/>
    <property type="match status" value="1"/>
</dbReference>
<dbReference type="HAMAP" id="MF_00274">
    <property type="entry name" value="DNA_YbaB_EbfC"/>
    <property type="match status" value="1"/>
</dbReference>
<evidence type="ECO:0000313" key="4">
    <source>
        <dbReference type="Proteomes" id="UP000526184"/>
    </source>
</evidence>
<dbReference type="RefSeq" id="WP_180136287.1">
    <property type="nucleotide sequence ID" value="NZ_JABMKT010000030.1"/>
</dbReference>
<comment type="function">
    <text evidence="2">Binds to DNA and alters its conformation. May be involved in regulation of gene expression, nucleoid organization and DNA protection.</text>
</comment>
<dbReference type="GO" id="GO:0005829">
    <property type="term" value="C:cytosol"/>
    <property type="evidence" value="ECO:0007669"/>
    <property type="project" value="TreeGrafter"/>
</dbReference>
<keyword evidence="1 2" id="KW-0238">DNA-binding</keyword>
<dbReference type="InterPro" id="IPR036894">
    <property type="entry name" value="YbaB-like_sf"/>
</dbReference>
<dbReference type="SUPFAM" id="SSF82607">
    <property type="entry name" value="YbaB-like"/>
    <property type="match status" value="1"/>
</dbReference>
<comment type="caution">
    <text evidence="3">The sequence shown here is derived from an EMBL/GenBank/DDBJ whole genome shotgun (WGS) entry which is preliminary data.</text>
</comment>
<dbReference type="GO" id="GO:0043590">
    <property type="term" value="C:bacterial nucleoid"/>
    <property type="evidence" value="ECO:0007669"/>
    <property type="project" value="UniProtKB-UniRule"/>
</dbReference>
<organism evidence="3 4">
    <name type="scientific">Streptobacillus felis</name>
    <dbReference type="NCBI Taxonomy" id="1384509"/>
    <lineage>
        <taxon>Bacteria</taxon>
        <taxon>Fusobacteriati</taxon>
        <taxon>Fusobacteriota</taxon>
        <taxon>Fusobacteriia</taxon>
        <taxon>Fusobacteriales</taxon>
        <taxon>Leptotrichiaceae</taxon>
        <taxon>Streptobacillus</taxon>
    </lineage>
</organism>
<dbReference type="AlphaFoldDB" id="A0A7Z0PGT1"/>
<protein>
    <recommendedName>
        <fullName evidence="2">Nucleoid-associated protein HP397_05610</fullName>
    </recommendedName>
</protein>
<proteinExistence type="inferred from homology"/>
<sequence>MVRKLKGAHSGAAGNQSDIIKKAQAMQERMLQIQEGLKDLFVEETVAGGLVTVKANGQKDIVEIKISQDIINDAAEEKNPEELSALVLSAVNGAMKKAEELAEREMSVVTGGVSIPGLF</sequence>
<keyword evidence="4" id="KW-1185">Reference proteome</keyword>
<dbReference type="Proteomes" id="UP000526184">
    <property type="component" value="Unassembled WGS sequence"/>
</dbReference>
<accession>A0A7Z0PGT1</accession>
<dbReference type="Gene3D" id="3.30.1310.10">
    <property type="entry name" value="Nucleoid-associated protein YbaB-like domain"/>
    <property type="match status" value="1"/>
</dbReference>
<comment type="similarity">
    <text evidence="2">Belongs to the YbaB/EbfC family.</text>
</comment>
<evidence type="ECO:0000313" key="3">
    <source>
        <dbReference type="EMBL" id="NYV28277.1"/>
    </source>
</evidence>
<comment type="subcellular location">
    <subcellularLocation>
        <location evidence="2">Cytoplasm</location>
        <location evidence="2">Nucleoid</location>
    </subcellularLocation>
</comment>
<reference evidence="3 4" key="1">
    <citation type="submission" date="2020-05" db="EMBL/GenBank/DDBJ databases">
        <title>Streptobacillus felis strain LHL191014123.</title>
        <authorList>
            <person name="Fawzy A."/>
            <person name="Rau J."/>
            <person name="Risse K."/>
            <person name="Schauerte N."/>
            <person name="Geiger C."/>
            <person name="Blom J."/>
            <person name="Imirzalioglu C."/>
            <person name="Falgenhauer J."/>
            <person name="Bach A."/>
            <person name="Herden C."/>
            <person name="Eisenberg T."/>
        </authorList>
    </citation>
    <scope>NUCLEOTIDE SEQUENCE [LARGE SCALE GENOMIC DNA]</scope>
    <source>
        <strain evidence="3 4">LHL191014123</strain>
    </source>
</reference>
<dbReference type="PANTHER" id="PTHR33449:SF1">
    <property type="entry name" value="NUCLEOID-ASSOCIATED PROTEIN YBAB"/>
    <property type="match status" value="1"/>
</dbReference>
<gene>
    <name evidence="3" type="ORF">HP397_05610</name>
</gene>
<dbReference type="NCBIfam" id="TIGR00103">
    <property type="entry name" value="DNA_YbaB_EbfC"/>
    <property type="match status" value="1"/>
</dbReference>
<name>A0A7Z0PGT1_9FUSO</name>
<dbReference type="PIRSF" id="PIRSF004555">
    <property type="entry name" value="UCP004555"/>
    <property type="match status" value="1"/>
</dbReference>